<keyword evidence="2" id="KW-1185">Reference proteome</keyword>
<reference evidence="1 2" key="1">
    <citation type="submission" date="2020-07" db="EMBL/GenBank/DDBJ databases">
        <title>Facklamia lactis sp. nov., isolated from raw milk.</title>
        <authorList>
            <person name="Doll E.V."/>
            <person name="Huptas C."/>
            <person name="Staib L."/>
            <person name="Wenning M."/>
            <person name="Scherer S."/>
        </authorList>
    </citation>
    <scope>NUCLEOTIDE SEQUENCE [LARGE SCALE GENOMIC DNA]</scope>
    <source>
        <strain evidence="1 2">DSM 111018</strain>
    </source>
</reference>
<evidence type="ECO:0000313" key="1">
    <source>
        <dbReference type="EMBL" id="MBG9986927.1"/>
    </source>
</evidence>
<dbReference type="Pfam" id="PF11392">
    <property type="entry name" value="AllH"/>
    <property type="match status" value="1"/>
</dbReference>
<accession>A0ABS0LSJ0</accession>
<evidence type="ECO:0000313" key="2">
    <source>
        <dbReference type="Proteomes" id="UP000721415"/>
    </source>
</evidence>
<organism evidence="1 2">
    <name type="scientific">Facklamia lactis</name>
    <dbReference type="NCBI Taxonomy" id="2749967"/>
    <lineage>
        <taxon>Bacteria</taxon>
        <taxon>Bacillati</taxon>
        <taxon>Bacillota</taxon>
        <taxon>Bacilli</taxon>
        <taxon>Lactobacillales</taxon>
        <taxon>Aerococcaceae</taxon>
        <taxon>Facklamia</taxon>
    </lineage>
</organism>
<protein>
    <submittedName>
        <fullName evidence="1">DUF2877 domain-containing protein</fullName>
    </submittedName>
</protein>
<dbReference type="RefSeq" id="WP_197115845.1">
    <property type="nucleotide sequence ID" value="NZ_JACBXQ010000005.1"/>
</dbReference>
<dbReference type="InterPro" id="IPR021530">
    <property type="entry name" value="AllH-like"/>
</dbReference>
<proteinExistence type="predicted"/>
<comment type="caution">
    <text evidence="1">The sequence shown here is derived from an EMBL/GenBank/DDBJ whole genome shotgun (WGS) entry which is preliminary data.</text>
</comment>
<gene>
    <name evidence="1" type="ORF">HZY91_08505</name>
</gene>
<dbReference type="EMBL" id="JACBXQ010000005">
    <property type="protein sequence ID" value="MBG9986927.1"/>
    <property type="molecule type" value="Genomic_DNA"/>
</dbReference>
<name>A0ABS0LSJ0_9LACT</name>
<sequence>MNNVRKLRTSLEVSNYLSPLSEQVYVVESIYEQGFNLKENSTKSNQDRVYISCQAPLKRSVMGIQLTNEETFQVILANLRLGERLHLKEKSWRVYSRPVVLEIALDEVHFYDCELPSGKLYLTDIRTSELMTYIENSNLLEQSAFYQLAPLHHLYQEWIEESENSPLLLDSVKITRLIQKMIGKGLGLTPSGDDFLQGMMVMEAMMSQENQGMVRIGHAVKQLLNQYTTSQVSLNYYDALFSGYANQAWVQLAHALIHHDSSQAPLFLQRIENYGHTSGKDMLLGVKMYIKLRNDLEGFNE</sequence>
<dbReference type="Proteomes" id="UP000721415">
    <property type="component" value="Unassembled WGS sequence"/>
</dbReference>